<dbReference type="EMBL" id="CVRI01000066">
    <property type="protein sequence ID" value="CRL06278.1"/>
    <property type="molecule type" value="Genomic_DNA"/>
</dbReference>
<evidence type="ECO:0000313" key="2">
    <source>
        <dbReference type="EMBL" id="CRL06278.1"/>
    </source>
</evidence>
<sequence length="60" mass="6991">MEEKLLPQKRKVFCPFNCSMINPQSVSSRQLNRKSSQNLKQKTEEKMSAEDVEVGYRRAS</sequence>
<accession>A0A1J1J474</accession>
<evidence type="ECO:0000256" key="1">
    <source>
        <dbReference type="SAM" id="MobiDB-lite"/>
    </source>
</evidence>
<name>A0A1J1J474_9DIPT</name>
<keyword evidence="3" id="KW-1185">Reference proteome</keyword>
<organism evidence="2 3">
    <name type="scientific">Clunio marinus</name>
    <dbReference type="NCBI Taxonomy" id="568069"/>
    <lineage>
        <taxon>Eukaryota</taxon>
        <taxon>Metazoa</taxon>
        <taxon>Ecdysozoa</taxon>
        <taxon>Arthropoda</taxon>
        <taxon>Hexapoda</taxon>
        <taxon>Insecta</taxon>
        <taxon>Pterygota</taxon>
        <taxon>Neoptera</taxon>
        <taxon>Endopterygota</taxon>
        <taxon>Diptera</taxon>
        <taxon>Nematocera</taxon>
        <taxon>Chironomoidea</taxon>
        <taxon>Chironomidae</taxon>
        <taxon>Clunio</taxon>
    </lineage>
</organism>
<proteinExistence type="predicted"/>
<dbReference type="Proteomes" id="UP000183832">
    <property type="component" value="Unassembled WGS sequence"/>
</dbReference>
<gene>
    <name evidence="2" type="ORF">CLUMA_CG019280</name>
</gene>
<feature type="compositionally biased region" description="Polar residues" evidence="1">
    <location>
        <begin position="25"/>
        <end position="40"/>
    </location>
</feature>
<dbReference type="AlphaFoldDB" id="A0A1J1J474"/>
<feature type="region of interest" description="Disordered" evidence="1">
    <location>
        <begin position="25"/>
        <end position="60"/>
    </location>
</feature>
<evidence type="ECO:0000313" key="3">
    <source>
        <dbReference type="Proteomes" id="UP000183832"/>
    </source>
</evidence>
<reference evidence="2 3" key="1">
    <citation type="submission" date="2015-04" db="EMBL/GenBank/DDBJ databases">
        <authorList>
            <person name="Syromyatnikov M.Y."/>
            <person name="Popov V.N."/>
        </authorList>
    </citation>
    <scope>NUCLEOTIDE SEQUENCE [LARGE SCALE GENOMIC DNA]</scope>
</reference>
<protein>
    <submittedName>
        <fullName evidence="2">CLUMA_CG019280, isoform A</fullName>
    </submittedName>
</protein>